<accession>A0ABQ9MVH5</accession>
<evidence type="ECO:0000313" key="3">
    <source>
        <dbReference type="Proteomes" id="UP001174677"/>
    </source>
</evidence>
<keyword evidence="3" id="KW-1185">Reference proteome</keyword>
<dbReference type="Proteomes" id="UP001174677">
    <property type="component" value="Chromosome 4"/>
</dbReference>
<feature type="domain" description="Integrase catalytic" evidence="1">
    <location>
        <begin position="1"/>
        <end position="87"/>
    </location>
</feature>
<gene>
    <name evidence="2" type="ORF">P3X46_006866</name>
</gene>
<dbReference type="PANTHER" id="PTHR37984">
    <property type="entry name" value="PROTEIN CBG26694"/>
    <property type="match status" value="1"/>
</dbReference>
<dbReference type="InterPro" id="IPR001584">
    <property type="entry name" value="Integrase_cat-core"/>
</dbReference>
<name>A0ABQ9MVH5_HEVBR</name>
<dbReference type="SUPFAM" id="SSF53098">
    <property type="entry name" value="Ribonuclease H-like"/>
    <property type="match status" value="1"/>
</dbReference>
<organism evidence="2 3">
    <name type="scientific">Hevea brasiliensis</name>
    <name type="common">Para rubber tree</name>
    <name type="synonym">Siphonia brasiliensis</name>
    <dbReference type="NCBI Taxonomy" id="3981"/>
    <lineage>
        <taxon>Eukaryota</taxon>
        <taxon>Viridiplantae</taxon>
        <taxon>Streptophyta</taxon>
        <taxon>Embryophyta</taxon>
        <taxon>Tracheophyta</taxon>
        <taxon>Spermatophyta</taxon>
        <taxon>Magnoliopsida</taxon>
        <taxon>eudicotyledons</taxon>
        <taxon>Gunneridae</taxon>
        <taxon>Pentapetalae</taxon>
        <taxon>rosids</taxon>
        <taxon>fabids</taxon>
        <taxon>Malpighiales</taxon>
        <taxon>Euphorbiaceae</taxon>
        <taxon>Crotonoideae</taxon>
        <taxon>Micrandreae</taxon>
        <taxon>Hevea</taxon>
    </lineage>
</organism>
<evidence type="ECO:0000259" key="1">
    <source>
        <dbReference type="PROSITE" id="PS50994"/>
    </source>
</evidence>
<dbReference type="PROSITE" id="PS50994">
    <property type="entry name" value="INTEGRASE"/>
    <property type="match status" value="1"/>
</dbReference>
<dbReference type="InterPro" id="IPR036397">
    <property type="entry name" value="RNaseH_sf"/>
</dbReference>
<dbReference type="Gene3D" id="3.30.420.10">
    <property type="entry name" value="Ribonuclease H-like superfamily/Ribonuclease H"/>
    <property type="match status" value="1"/>
</dbReference>
<dbReference type="PANTHER" id="PTHR37984:SF5">
    <property type="entry name" value="PROTEIN NYNRIN-LIKE"/>
    <property type="match status" value="1"/>
</dbReference>
<dbReference type="InterPro" id="IPR012337">
    <property type="entry name" value="RNaseH-like_sf"/>
</dbReference>
<protein>
    <recommendedName>
        <fullName evidence="1">Integrase catalytic domain-containing protein</fullName>
    </recommendedName>
</protein>
<feature type="non-terminal residue" evidence="2">
    <location>
        <position position="1"/>
    </location>
</feature>
<comment type="caution">
    <text evidence="2">The sequence shown here is derived from an EMBL/GenBank/DDBJ whole genome shotgun (WGS) entry which is preliminary data.</text>
</comment>
<evidence type="ECO:0000313" key="2">
    <source>
        <dbReference type="EMBL" id="KAJ9182935.1"/>
    </source>
</evidence>
<reference evidence="2" key="1">
    <citation type="journal article" date="2023" name="Plant Biotechnol. J.">
        <title>Chromosome-level wild Hevea brasiliensis genome provides new tools for genomic-assisted breeding and valuable loci to elevate rubber yield.</title>
        <authorList>
            <person name="Cheng H."/>
            <person name="Song X."/>
            <person name="Hu Y."/>
            <person name="Wu T."/>
            <person name="Yang Q."/>
            <person name="An Z."/>
            <person name="Feng S."/>
            <person name="Deng Z."/>
            <person name="Wu W."/>
            <person name="Zeng X."/>
            <person name="Tu M."/>
            <person name="Wang X."/>
            <person name="Huang H."/>
        </authorList>
    </citation>
    <scope>NUCLEOTIDE SEQUENCE</scope>
    <source>
        <strain evidence="2">MT/VB/25A 57/8</strain>
    </source>
</reference>
<dbReference type="InterPro" id="IPR050951">
    <property type="entry name" value="Retrovirus_Pol_polyprotein"/>
</dbReference>
<dbReference type="EMBL" id="JARPOI010000004">
    <property type="protein sequence ID" value="KAJ9182935.1"/>
    <property type="molecule type" value="Genomic_DNA"/>
</dbReference>
<dbReference type="Pfam" id="PF00665">
    <property type="entry name" value="rve"/>
    <property type="match status" value="1"/>
</dbReference>
<proteinExistence type="predicted"/>
<sequence length="87" mass="10186">VVKFLKKFVLTRFGAPRAIISDGGSHFYNHQFEKLMRKYGVKHRIATPYHPQTNGQVEITNRELKQILEKTVSKSRKDWSLKLDDTL</sequence>